<comment type="caution">
    <text evidence="8">The sequence shown here is derived from an EMBL/GenBank/DDBJ whole genome shotgun (WGS) entry which is preliminary data.</text>
</comment>
<evidence type="ECO:0000256" key="1">
    <source>
        <dbReference type="ARBA" id="ARBA00004167"/>
    </source>
</evidence>
<keyword evidence="4 6" id="KW-0472">Membrane</keyword>
<evidence type="ECO:0000256" key="2">
    <source>
        <dbReference type="ARBA" id="ARBA00022692"/>
    </source>
</evidence>
<reference evidence="8 9" key="1">
    <citation type="journal article" date="2017" name="Curr. Biol.">
        <title>The Evolution of Venom by Co-option of Single-Copy Genes.</title>
        <authorList>
            <person name="Martinson E.O."/>
            <person name="Mrinalini"/>
            <person name="Kelkar Y.D."/>
            <person name="Chang C.H."/>
            <person name="Werren J.H."/>
        </authorList>
    </citation>
    <scope>NUCLEOTIDE SEQUENCE [LARGE SCALE GENOMIC DNA]</scope>
    <source>
        <strain evidence="8 9">Alberta</strain>
        <tissue evidence="8">Whole body</tissue>
    </source>
</reference>
<dbReference type="InterPro" id="IPR045232">
    <property type="entry name" value="FAM234"/>
</dbReference>
<evidence type="ECO:0000256" key="4">
    <source>
        <dbReference type="ARBA" id="ARBA00023136"/>
    </source>
</evidence>
<feature type="region of interest" description="Disordered" evidence="5">
    <location>
        <begin position="1"/>
        <end position="48"/>
    </location>
</feature>
<dbReference type="PANTHER" id="PTHR21419:SF29">
    <property type="entry name" value="LD24894P"/>
    <property type="match status" value="1"/>
</dbReference>
<feature type="transmembrane region" description="Helical" evidence="6">
    <location>
        <begin position="112"/>
        <end position="132"/>
    </location>
</feature>
<dbReference type="Pfam" id="PF23727">
    <property type="entry name" value="Beta-prop_FAM234A_B"/>
    <property type="match status" value="1"/>
</dbReference>
<keyword evidence="3 6" id="KW-1133">Transmembrane helix</keyword>
<accession>A0A232F842</accession>
<evidence type="ECO:0000313" key="8">
    <source>
        <dbReference type="EMBL" id="OXU27004.1"/>
    </source>
</evidence>
<evidence type="ECO:0000256" key="5">
    <source>
        <dbReference type="SAM" id="MobiDB-lite"/>
    </source>
</evidence>
<name>A0A232F842_9HYME</name>
<organism evidence="8 9">
    <name type="scientific">Trichomalopsis sarcophagae</name>
    <dbReference type="NCBI Taxonomy" id="543379"/>
    <lineage>
        <taxon>Eukaryota</taxon>
        <taxon>Metazoa</taxon>
        <taxon>Ecdysozoa</taxon>
        <taxon>Arthropoda</taxon>
        <taxon>Hexapoda</taxon>
        <taxon>Insecta</taxon>
        <taxon>Pterygota</taxon>
        <taxon>Neoptera</taxon>
        <taxon>Endopterygota</taxon>
        <taxon>Hymenoptera</taxon>
        <taxon>Apocrita</taxon>
        <taxon>Proctotrupomorpha</taxon>
        <taxon>Chalcidoidea</taxon>
        <taxon>Pteromalidae</taxon>
        <taxon>Pteromalinae</taxon>
        <taxon>Trichomalopsis</taxon>
    </lineage>
</organism>
<dbReference type="SUPFAM" id="SSF69318">
    <property type="entry name" value="Integrin alpha N-terminal domain"/>
    <property type="match status" value="1"/>
</dbReference>
<evidence type="ECO:0000313" key="9">
    <source>
        <dbReference type="Proteomes" id="UP000215335"/>
    </source>
</evidence>
<dbReference type="InterPro" id="IPR055409">
    <property type="entry name" value="Beta-prop_FAM234A_B"/>
</dbReference>
<dbReference type="Proteomes" id="UP000215335">
    <property type="component" value="Unassembled WGS sequence"/>
</dbReference>
<dbReference type="InterPro" id="IPR028994">
    <property type="entry name" value="Integrin_alpha_N"/>
</dbReference>
<evidence type="ECO:0000256" key="3">
    <source>
        <dbReference type="ARBA" id="ARBA00022989"/>
    </source>
</evidence>
<feature type="compositionally biased region" description="Basic and acidic residues" evidence="5">
    <location>
        <begin position="28"/>
        <end position="47"/>
    </location>
</feature>
<dbReference type="EMBL" id="NNAY01000681">
    <property type="protein sequence ID" value="OXU27004.1"/>
    <property type="molecule type" value="Genomic_DNA"/>
</dbReference>
<dbReference type="PANTHER" id="PTHR21419">
    <property type="match status" value="1"/>
</dbReference>
<dbReference type="GO" id="GO:0016020">
    <property type="term" value="C:membrane"/>
    <property type="evidence" value="ECO:0007669"/>
    <property type="project" value="UniProtKB-SubCell"/>
</dbReference>
<evidence type="ECO:0000256" key="6">
    <source>
        <dbReference type="SAM" id="Phobius"/>
    </source>
</evidence>
<evidence type="ECO:0000259" key="7">
    <source>
        <dbReference type="Pfam" id="PF23727"/>
    </source>
</evidence>
<sequence length="581" mass="64017">MSGEPNVKGYAPLPQSISNTDTEDDDEEHQHHREHADSLSKDDDQSRISDTTTICQNGRFYPLDETKNLANRARNGRNPFGYSTDNIPIMILDGQSHDDLWKRHDMSPLRRFCLVASVLLCILTILIFLYVLPCDNSSICPTAPEPKTSVSWDKTLEGVELHGRITVIPGNPYNLIFLLRGQQFGDIDSRESPGQQQITPEGGGVLSMQGISGIPLWWVVLKRLPTDIDCEILDTDGSGKPDCLVSGEGGLLVSIEPIAGTIHWNSEIHAQPSLPLLLSDLDSDGINDLLTIELTNSSQSLVFLSGKSGKVLERQSIPGCQSVELSNIDSAFVLSYTCYNGNSNQSTKTILLKNLIESINFSQARRKLALSGLTQPATSKPPASYPNQTSTDSWDLTPHHRLYVRNVAGDRCPSDVCQTSVNLTLLHARNESRIWDYASASSFVTRPAILDTSGQAYTAGFALKFWNWTADTAAEDKEKSVTPEPTTVRQQSLTERVSIIFVNNTEVHVMNASQSELIQLCRGQDCQPSLPRQAHSIRIADLNGDGVMELISYRTTYNTADDISKATLTSKVQIVKLDAVF</sequence>
<dbReference type="OrthoDB" id="6364780at2759"/>
<keyword evidence="9" id="KW-1185">Reference proteome</keyword>
<proteinExistence type="predicted"/>
<keyword evidence="2 6" id="KW-0812">Transmembrane</keyword>
<comment type="subcellular location">
    <subcellularLocation>
        <location evidence="1">Membrane</location>
        <topology evidence="1">Single-pass membrane protein</topology>
    </subcellularLocation>
</comment>
<dbReference type="AlphaFoldDB" id="A0A232F842"/>
<protein>
    <recommendedName>
        <fullName evidence="7">FAM234A/B beta-propeller domain-containing protein</fullName>
    </recommendedName>
</protein>
<gene>
    <name evidence="8" type="ORF">TSAR_014656</name>
</gene>
<feature type="region of interest" description="Disordered" evidence="5">
    <location>
        <begin position="372"/>
        <end position="391"/>
    </location>
</feature>
<feature type="domain" description="FAM234A/B beta-propeller" evidence="7">
    <location>
        <begin position="205"/>
        <end position="317"/>
    </location>
</feature>